<organism evidence="2 3">
    <name type="scientific">Sandaracinus amylolyticus</name>
    <dbReference type="NCBI Taxonomy" id="927083"/>
    <lineage>
        <taxon>Bacteria</taxon>
        <taxon>Pseudomonadati</taxon>
        <taxon>Myxococcota</taxon>
        <taxon>Polyangia</taxon>
        <taxon>Polyangiales</taxon>
        <taxon>Sandaracinaceae</taxon>
        <taxon>Sandaracinus</taxon>
    </lineage>
</organism>
<keyword evidence="1" id="KW-0812">Transmembrane</keyword>
<name>A0A0F6YFS3_9BACT</name>
<proteinExistence type="predicted"/>
<feature type="transmembrane region" description="Helical" evidence="1">
    <location>
        <begin position="99"/>
        <end position="120"/>
    </location>
</feature>
<dbReference type="AlphaFoldDB" id="A0A0F6YFS3"/>
<sequence length="130" mass="13081">MIARVIVGLVLLVASVPLTILGLDAGVPGMGVPAAYEPFAILGPLGIGIGIAMVSASKAPPGRFVARVAGHFLVVAGVVTGAVAIFAMGAYYGGPCVSIMLAPVAIALLWAGMTITRATWKGVARPTDRK</sequence>
<reference evidence="2 3" key="1">
    <citation type="submission" date="2015-03" db="EMBL/GenBank/DDBJ databases">
        <title>Genome assembly of Sandaracinus amylolyticus DSM 53668.</title>
        <authorList>
            <person name="Sharma G."/>
            <person name="Subramanian S."/>
        </authorList>
    </citation>
    <scope>NUCLEOTIDE SEQUENCE [LARGE SCALE GENOMIC DNA]</scope>
    <source>
        <strain evidence="2 3">DSM 53668</strain>
    </source>
</reference>
<evidence type="ECO:0000313" key="3">
    <source>
        <dbReference type="Proteomes" id="UP000034883"/>
    </source>
</evidence>
<dbReference type="RefSeq" id="WP_053230508.1">
    <property type="nucleotide sequence ID" value="NZ_CP011125.1"/>
</dbReference>
<feature type="transmembrane region" description="Helical" evidence="1">
    <location>
        <begin position="68"/>
        <end position="93"/>
    </location>
</feature>
<protein>
    <recommendedName>
        <fullName evidence="4">Transmembrane protein</fullName>
    </recommendedName>
</protein>
<dbReference type="Proteomes" id="UP000034883">
    <property type="component" value="Chromosome"/>
</dbReference>
<feature type="transmembrane region" description="Helical" evidence="1">
    <location>
        <begin position="38"/>
        <end position="56"/>
    </location>
</feature>
<evidence type="ECO:0000256" key="1">
    <source>
        <dbReference type="SAM" id="Phobius"/>
    </source>
</evidence>
<dbReference type="EMBL" id="CP011125">
    <property type="protein sequence ID" value="AKF03028.1"/>
    <property type="molecule type" value="Genomic_DNA"/>
</dbReference>
<gene>
    <name evidence="2" type="ORF">DB32_000177</name>
</gene>
<evidence type="ECO:0000313" key="2">
    <source>
        <dbReference type="EMBL" id="AKF03028.1"/>
    </source>
</evidence>
<evidence type="ECO:0008006" key="4">
    <source>
        <dbReference type="Google" id="ProtNLM"/>
    </source>
</evidence>
<accession>A0A0F6YFS3</accession>
<keyword evidence="1" id="KW-1133">Transmembrane helix</keyword>
<dbReference type="KEGG" id="samy:DB32_000177"/>
<keyword evidence="3" id="KW-1185">Reference proteome</keyword>
<keyword evidence="1" id="KW-0472">Membrane</keyword>